<dbReference type="SUPFAM" id="SSF53850">
    <property type="entry name" value="Periplasmic binding protein-like II"/>
    <property type="match status" value="1"/>
</dbReference>
<gene>
    <name evidence="3" type="ORF">I6G28_00525</name>
</gene>
<dbReference type="RefSeq" id="WP_111727507.1">
    <property type="nucleotide sequence ID" value="NZ_CP065726.1"/>
</dbReference>
<dbReference type="InterPro" id="IPR005948">
    <property type="entry name" value="ThiB-like"/>
</dbReference>
<keyword evidence="4" id="KW-1185">Reference proteome</keyword>
<evidence type="ECO:0000313" key="4">
    <source>
        <dbReference type="Proteomes" id="UP000594865"/>
    </source>
</evidence>
<dbReference type="NCBIfam" id="TIGR01254">
    <property type="entry name" value="sfuA"/>
    <property type="match status" value="1"/>
</dbReference>
<dbReference type="GO" id="GO:0030288">
    <property type="term" value="C:outer membrane-bounded periplasmic space"/>
    <property type="evidence" value="ECO:0007669"/>
    <property type="project" value="TreeGrafter"/>
</dbReference>
<dbReference type="Pfam" id="PF13343">
    <property type="entry name" value="SBP_bac_6"/>
    <property type="match status" value="1"/>
</dbReference>
<organism evidence="3 4">
    <name type="scientific">Neisseria cinerea</name>
    <dbReference type="NCBI Taxonomy" id="483"/>
    <lineage>
        <taxon>Bacteria</taxon>
        <taxon>Pseudomonadati</taxon>
        <taxon>Pseudomonadota</taxon>
        <taxon>Betaproteobacteria</taxon>
        <taxon>Neisseriales</taxon>
        <taxon>Neisseriaceae</taxon>
        <taxon>Neisseria</taxon>
    </lineage>
</organism>
<reference evidence="3 4" key="1">
    <citation type="submission" date="2020-12" db="EMBL/GenBank/DDBJ databases">
        <title>FDA dAtabase for Regulatory Grade micrObial Sequences (FDA-ARGOS): Supporting development and validation of Infectious Disease Dx tests.</title>
        <authorList>
            <person name="Sproer C."/>
            <person name="Gronow S."/>
            <person name="Severitt S."/>
            <person name="Schroder I."/>
            <person name="Tallon L."/>
            <person name="Sadzewicz L."/>
            <person name="Zhao X."/>
            <person name="Boylan J."/>
            <person name="Ott S."/>
            <person name="Bowen H."/>
            <person name="Vavikolanu K."/>
            <person name="Mehta A."/>
            <person name="Aluvathingal J."/>
            <person name="Nadendla S."/>
            <person name="Lowell S."/>
            <person name="Myers T."/>
            <person name="Yan Y."/>
            <person name="Sichtig H."/>
        </authorList>
    </citation>
    <scope>NUCLEOTIDE SEQUENCE [LARGE SCALE GENOMIC DNA]</scope>
    <source>
        <strain evidence="3 4">FDAARGOS_871</strain>
    </source>
</reference>
<name>A0A7T3BP13_NEICI</name>
<dbReference type="CDD" id="cd13545">
    <property type="entry name" value="PBP2_TbpA"/>
    <property type="match status" value="1"/>
</dbReference>
<protein>
    <submittedName>
        <fullName evidence="3">Thiamine ABC transporter substrate-binding protein</fullName>
    </submittedName>
</protein>
<dbReference type="Proteomes" id="UP000594865">
    <property type="component" value="Chromosome"/>
</dbReference>
<feature type="signal peptide" evidence="2">
    <location>
        <begin position="1"/>
        <end position="19"/>
    </location>
</feature>
<dbReference type="GeneID" id="84021936"/>
<dbReference type="PANTHER" id="PTHR30006">
    <property type="entry name" value="THIAMINE-BINDING PERIPLASMIC PROTEIN-RELATED"/>
    <property type="match status" value="1"/>
</dbReference>
<dbReference type="Gene3D" id="3.40.190.10">
    <property type="entry name" value="Periplasmic binding protein-like II"/>
    <property type="match status" value="2"/>
</dbReference>
<accession>A0A7T3BP13</accession>
<dbReference type="GO" id="GO:0030976">
    <property type="term" value="F:thiamine pyrophosphate binding"/>
    <property type="evidence" value="ECO:0007669"/>
    <property type="project" value="TreeGrafter"/>
</dbReference>
<dbReference type="EMBL" id="CP065726">
    <property type="protein sequence ID" value="QPT38103.1"/>
    <property type="molecule type" value="Genomic_DNA"/>
</dbReference>
<evidence type="ECO:0000313" key="3">
    <source>
        <dbReference type="EMBL" id="QPT38103.1"/>
    </source>
</evidence>
<feature type="chain" id="PRO_5032550941" evidence="2">
    <location>
        <begin position="20"/>
        <end position="333"/>
    </location>
</feature>
<evidence type="ECO:0000256" key="1">
    <source>
        <dbReference type="ARBA" id="ARBA00022729"/>
    </source>
</evidence>
<sequence length="333" mass="36571">MKRKIWLLPLLSVSAYMQAQTEVRLAAHKSFSLPKAVIARFERENNAKVSVIQAGNANEMLNKLILSRANPIADAVYGLDNANIGKAREMGVLADEQPKSLPVSVGLPSVLAVDYGYVTLNYDKKWFAEKKLPLPKTLQDLTRLEYKNLLVTPSPATSSPGLSFLMANIGSMGEAGAFKWWAQMRQNGVKVAKGWSEAYYTDFSHNGGAYPLVVGYAASPAAEVYFSKGKYSEPPTGNLFLKGGVFRQVEGAAVLKGAKQPELAAKLVQWLQSGEVQRAVPSEMWVYPAVKNTPLPDVFRFAQAPTHTDSPSRADINAKQRGWVGRWIKTVLK</sequence>
<dbReference type="AlphaFoldDB" id="A0A7T3BP13"/>
<dbReference type="PANTHER" id="PTHR30006:SF2">
    <property type="entry name" value="ABC TRANSPORTER SUBSTRATE-BINDING PROTEIN"/>
    <property type="match status" value="1"/>
</dbReference>
<evidence type="ECO:0000256" key="2">
    <source>
        <dbReference type="SAM" id="SignalP"/>
    </source>
</evidence>
<dbReference type="GO" id="GO:0015888">
    <property type="term" value="P:thiamine transport"/>
    <property type="evidence" value="ECO:0007669"/>
    <property type="project" value="InterPro"/>
</dbReference>
<proteinExistence type="predicted"/>
<keyword evidence="1 2" id="KW-0732">Signal</keyword>
<dbReference type="GO" id="GO:0030975">
    <property type="term" value="F:thiamine binding"/>
    <property type="evidence" value="ECO:0007669"/>
    <property type="project" value="InterPro"/>
</dbReference>